<evidence type="ECO:0000313" key="2">
    <source>
        <dbReference type="EMBL" id="CAG8949089.1"/>
    </source>
</evidence>
<evidence type="ECO:0000256" key="1">
    <source>
        <dbReference type="SAM" id="MobiDB-lite"/>
    </source>
</evidence>
<gene>
    <name evidence="2" type="ORF">HYFRA_00002218</name>
</gene>
<comment type="caution">
    <text evidence="2">The sequence shown here is derived from an EMBL/GenBank/DDBJ whole genome shotgun (WGS) entry which is preliminary data.</text>
</comment>
<feature type="region of interest" description="Disordered" evidence="1">
    <location>
        <begin position="1"/>
        <end position="25"/>
    </location>
</feature>
<organism evidence="2 3">
    <name type="scientific">Hymenoscyphus fraxineus</name>
    <dbReference type="NCBI Taxonomy" id="746836"/>
    <lineage>
        <taxon>Eukaryota</taxon>
        <taxon>Fungi</taxon>
        <taxon>Dikarya</taxon>
        <taxon>Ascomycota</taxon>
        <taxon>Pezizomycotina</taxon>
        <taxon>Leotiomycetes</taxon>
        <taxon>Helotiales</taxon>
        <taxon>Helotiaceae</taxon>
        <taxon>Hymenoscyphus</taxon>
    </lineage>
</organism>
<proteinExistence type="predicted"/>
<keyword evidence="3" id="KW-1185">Reference proteome</keyword>
<protein>
    <submittedName>
        <fullName evidence="2">Uncharacterized protein</fullName>
    </submittedName>
</protein>
<feature type="region of interest" description="Disordered" evidence="1">
    <location>
        <begin position="205"/>
        <end position="229"/>
    </location>
</feature>
<accession>A0A9N9KKT1</accession>
<name>A0A9N9KKT1_9HELO</name>
<dbReference type="AlphaFoldDB" id="A0A9N9KKT1"/>
<reference evidence="2" key="1">
    <citation type="submission" date="2021-07" db="EMBL/GenBank/DDBJ databases">
        <authorList>
            <person name="Durling M."/>
        </authorList>
    </citation>
    <scope>NUCLEOTIDE SEQUENCE</scope>
</reference>
<sequence length="229" mass="26175">MAGPNVPTASKKDRADRLSPTPKVDSAVPYESVFFVNVDNLVGLDGNFDDPAEPLDPDVEETLLTISMSLSTFGQYKRMLQLASRDVRVDHQRKRDEEDFRYKEEDSEDPMMDEYMEETLDGSHQTPPRTIMHDRADPADDEGIENLLGLFEEREAKVERIKGLKMPALHQLRKKEGLVFIKGEKKVDLVTRLLDHENRKELLDKGMEEEGRAAKRVNSSGKFVDKEEN</sequence>
<dbReference type="OrthoDB" id="10341652at2759"/>
<dbReference type="Proteomes" id="UP000696280">
    <property type="component" value="Unassembled WGS sequence"/>
</dbReference>
<evidence type="ECO:0000313" key="3">
    <source>
        <dbReference type="Proteomes" id="UP000696280"/>
    </source>
</evidence>
<dbReference type="EMBL" id="CAJVRL010000001">
    <property type="protein sequence ID" value="CAG8949089.1"/>
    <property type="molecule type" value="Genomic_DNA"/>
</dbReference>